<feature type="compositionally biased region" description="Basic and acidic residues" evidence="1">
    <location>
        <begin position="146"/>
        <end position="158"/>
    </location>
</feature>
<feature type="compositionally biased region" description="Basic and acidic residues" evidence="1">
    <location>
        <begin position="167"/>
        <end position="176"/>
    </location>
</feature>
<keyword evidence="2" id="KW-0472">Membrane</keyword>
<reference evidence="4 5" key="1">
    <citation type="submission" date="2024-11" db="EMBL/GenBank/DDBJ databases">
        <title>Adaptive evolution of stress response genes in parasites aligns with host niche diversity.</title>
        <authorList>
            <person name="Hahn C."/>
            <person name="Resl P."/>
        </authorList>
    </citation>
    <scope>NUCLEOTIDE SEQUENCE [LARGE SCALE GENOMIC DNA]</scope>
    <source>
        <strain evidence="4">EGGRZ-B1_66</strain>
        <tissue evidence="4">Body</tissue>
    </source>
</reference>
<feature type="transmembrane region" description="Helical" evidence="2">
    <location>
        <begin position="52"/>
        <end position="72"/>
    </location>
</feature>
<dbReference type="InterPro" id="IPR009764">
    <property type="entry name" value="OCIA_dom"/>
</dbReference>
<gene>
    <name evidence="4" type="ORF">Ciccas_008035</name>
</gene>
<comment type="caution">
    <text evidence="4">The sequence shown here is derived from an EMBL/GenBank/DDBJ whole genome shotgun (WGS) entry which is preliminary data.</text>
</comment>
<keyword evidence="2" id="KW-1133">Transmembrane helix</keyword>
<feature type="domain" description="OCIA" evidence="3">
    <location>
        <begin position="12"/>
        <end position="91"/>
    </location>
</feature>
<feature type="transmembrane region" description="Helical" evidence="2">
    <location>
        <begin position="27"/>
        <end position="46"/>
    </location>
</feature>
<proteinExistence type="predicted"/>
<evidence type="ECO:0000256" key="2">
    <source>
        <dbReference type="SAM" id="Phobius"/>
    </source>
</evidence>
<dbReference type="AlphaFoldDB" id="A0ABD2Q156"/>
<dbReference type="Proteomes" id="UP001626550">
    <property type="component" value="Unassembled WGS sequence"/>
</dbReference>
<keyword evidence="5" id="KW-1185">Reference proteome</keyword>
<dbReference type="InterPro" id="IPR040187">
    <property type="entry name" value="OCAD1/2"/>
</dbReference>
<organism evidence="4 5">
    <name type="scientific">Cichlidogyrus casuarinus</name>
    <dbReference type="NCBI Taxonomy" id="1844966"/>
    <lineage>
        <taxon>Eukaryota</taxon>
        <taxon>Metazoa</taxon>
        <taxon>Spiralia</taxon>
        <taxon>Lophotrochozoa</taxon>
        <taxon>Platyhelminthes</taxon>
        <taxon>Monogenea</taxon>
        <taxon>Monopisthocotylea</taxon>
        <taxon>Dactylogyridea</taxon>
        <taxon>Ancyrocephalidae</taxon>
        <taxon>Cichlidogyrus</taxon>
    </lineage>
</organism>
<evidence type="ECO:0000313" key="5">
    <source>
        <dbReference type="Proteomes" id="UP001626550"/>
    </source>
</evidence>
<dbReference type="EMBL" id="JBJKFK010001330">
    <property type="protein sequence ID" value="KAL3313365.1"/>
    <property type="molecule type" value="Genomic_DNA"/>
</dbReference>
<accession>A0ABD2Q156</accession>
<keyword evidence="2" id="KW-0812">Transmembrane</keyword>
<name>A0ABD2Q156_9PLAT</name>
<feature type="region of interest" description="Disordered" evidence="1">
    <location>
        <begin position="128"/>
        <end position="190"/>
    </location>
</feature>
<evidence type="ECO:0000259" key="3">
    <source>
        <dbReference type="Pfam" id="PF07051"/>
    </source>
</evidence>
<dbReference type="Pfam" id="PF07051">
    <property type="entry name" value="OCIA"/>
    <property type="match status" value="1"/>
</dbReference>
<sequence>MPNDFRHNGELTIEDMQTLERCRDEAFWYRVVPLSLGYLSGIHYLIRTKGYFPTIGGKIGIGICALISSHFIGKFSYLGKCKQMFLELDNSLIKDRLIGGNMAEAFGGPIILDLDRFGAQNSLNNKSMSYSERRKQYKKPNTTEESPSKDQNDFRSDETQQPYNDEFSDRFSEERPNSFVSDDFPRGSSY</sequence>
<dbReference type="PANTHER" id="PTHR13336:SF3">
    <property type="entry name" value="OCIA DOMAIN-CONTAINING PROTEIN 1"/>
    <property type="match status" value="1"/>
</dbReference>
<evidence type="ECO:0000256" key="1">
    <source>
        <dbReference type="SAM" id="MobiDB-lite"/>
    </source>
</evidence>
<dbReference type="PANTHER" id="PTHR13336">
    <property type="entry name" value="OVARIAN CARCINOMA IMMUNOREACTIVE ANTIGEN"/>
    <property type="match status" value="1"/>
</dbReference>
<evidence type="ECO:0000313" key="4">
    <source>
        <dbReference type="EMBL" id="KAL3313365.1"/>
    </source>
</evidence>
<protein>
    <recommendedName>
        <fullName evidence="3">OCIA domain-containing protein</fullName>
    </recommendedName>
</protein>